<evidence type="ECO:0000256" key="4">
    <source>
        <dbReference type="ARBA" id="ARBA00022989"/>
    </source>
</evidence>
<feature type="transmembrane region" description="Helical" evidence="6">
    <location>
        <begin position="139"/>
        <end position="159"/>
    </location>
</feature>
<gene>
    <name evidence="8" type="ORF">ACD_49C00067G0058</name>
</gene>
<feature type="transmembrane region" description="Helical" evidence="6">
    <location>
        <begin position="168"/>
        <end position="185"/>
    </location>
</feature>
<dbReference type="SUPFAM" id="SSF53649">
    <property type="entry name" value="Alkaline phosphatase-like"/>
    <property type="match status" value="1"/>
</dbReference>
<evidence type="ECO:0000256" key="2">
    <source>
        <dbReference type="ARBA" id="ARBA00022475"/>
    </source>
</evidence>
<organism evidence="8">
    <name type="scientific">uncultured bacterium</name>
    <name type="common">gcode 4</name>
    <dbReference type="NCBI Taxonomy" id="1234023"/>
    <lineage>
        <taxon>Bacteria</taxon>
        <taxon>environmental samples</taxon>
    </lineage>
</organism>
<evidence type="ECO:0000259" key="7">
    <source>
        <dbReference type="Pfam" id="PF00884"/>
    </source>
</evidence>
<comment type="caution">
    <text evidence="8">The sequence shown here is derived from an EMBL/GenBank/DDBJ whole genome shotgun (WGS) entry which is preliminary data.</text>
</comment>
<keyword evidence="4 6" id="KW-1133">Transmembrane helix</keyword>
<evidence type="ECO:0000256" key="3">
    <source>
        <dbReference type="ARBA" id="ARBA00022692"/>
    </source>
</evidence>
<feature type="transmembrane region" description="Helical" evidence="6">
    <location>
        <begin position="90"/>
        <end position="111"/>
    </location>
</feature>
<dbReference type="EMBL" id="AMFJ01021653">
    <property type="protein sequence ID" value="EKD66072.1"/>
    <property type="molecule type" value="Genomic_DNA"/>
</dbReference>
<dbReference type="InterPro" id="IPR050448">
    <property type="entry name" value="OpgB/LTA_synthase_biosynth"/>
</dbReference>
<dbReference type="Gene3D" id="3.40.720.10">
    <property type="entry name" value="Alkaline Phosphatase, subunit A"/>
    <property type="match status" value="1"/>
</dbReference>
<comment type="subcellular location">
    <subcellularLocation>
        <location evidence="1">Cell membrane</location>
        <topology evidence="1">Multi-pass membrane protein</topology>
    </subcellularLocation>
</comment>
<name>K2AW95_9BACT</name>
<protein>
    <recommendedName>
        <fullName evidence="7">Sulfatase N-terminal domain-containing protein</fullName>
    </recommendedName>
</protein>
<dbReference type="InterPro" id="IPR017850">
    <property type="entry name" value="Alkaline_phosphatase_core_sf"/>
</dbReference>
<evidence type="ECO:0000313" key="8">
    <source>
        <dbReference type="EMBL" id="EKD66072.1"/>
    </source>
</evidence>
<feature type="domain" description="Sulfatase N-terminal" evidence="7">
    <location>
        <begin position="262"/>
        <end position="564"/>
    </location>
</feature>
<proteinExistence type="predicted"/>
<accession>K2AW95</accession>
<evidence type="ECO:0000256" key="6">
    <source>
        <dbReference type="SAM" id="Phobius"/>
    </source>
</evidence>
<dbReference type="PANTHER" id="PTHR47371">
    <property type="entry name" value="LIPOTEICHOIC ACID SYNTHASE"/>
    <property type="match status" value="1"/>
</dbReference>
<keyword evidence="3 6" id="KW-0812">Transmembrane</keyword>
<dbReference type="AlphaFoldDB" id="K2AW95"/>
<dbReference type="InterPro" id="IPR000917">
    <property type="entry name" value="Sulfatase_N"/>
</dbReference>
<reference evidence="8" key="1">
    <citation type="journal article" date="2012" name="Science">
        <title>Fermentation, hydrogen, and sulfur metabolism in multiple uncultivated bacterial phyla.</title>
        <authorList>
            <person name="Wrighton K.C."/>
            <person name="Thomas B.C."/>
            <person name="Sharon I."/>
            <person name="Miller C.S."/>
            <person name="Castelle C.J."/>
            <person name="VerBerkmoes N.C."/>
            <person name="Wilkins M.J."/>
            <person name="Hettich R.L."/>
            <person name="Lipton M.S."/>
            <person name="Williams K.H."/>
            <person name="Long P.E."/>
            <person name="Banfield J.F."/>
        </authorList>
    </citation>
    <scope>NUCLEOTIDE SEQUENCE [LARGE SCALE GENOMIC DNA]</scope>
</reference>
<evidence type="ECO:0000256" key="5">
    <source>
        <dbReference type="ARBA" id="ARBA00023136"/>
    </source>
</evidence>
<dbReference type="Pfam" id="PF00884">
    <property type="entry name" value="Sulfatase"/>
    <property type="match status" value="1"/>
</dbReference>
<dbReference type="CDD" id="cd16015">
    <property type="entry name" value="LTA_synthase"/>
    <property type="match status" value="1"/>
</dbReference>
<evidence type="ECO:0000256" key="1">
    <source>
        <dbReference type="ARBA" id="ARBA00004651"/>
    </source>
</evidence>
<keyword evidence="5 6" id="KW-0472">Membrane</keyword>
<sequence>MEKISKRGLLGKKIPTWNWRKYVIIFWKVLVFLLIPLLLALLLEFIQKWSILTVFDFIKNNAVVFLFSYFITLLLFSSFFVIIGPNLWVWLYLAIFFIFSLINHFKVLILWEPFYPVDIFVNAGSSKELFSFIKPGSEIYLIYSFLFLILIFALHFLVFRKTKISKKIRIILLLLLIPSNYYIFASEDFRVIKLQRLTGLNVEWLSWRQKYNYDNNWFVVWFYTNLGNIFIEKPDNYSKQEIQNILSKSQETTNLWENKVRPDIIFILSEAFWDISKLPNIEFSENPLKNFDNLKKDFSNGSLLSPTYGGKTAMVEYEMLTWNLVKYLPFWSIAYQQYIKKPIPSIVWELKDNWYSTLAIHSYEKSFFNREKTYPLLWFDKFIWQEDMAGAWYKWPFISDKEFTDRIIENLDKKSDKPKFIFSISMENHFPYNWEKFKKNELDIEVTKSNLTEASKQIVTNYAQWIKDADKQLQRLIDHIKASNKPTIVVFFWDHLWALWDSYFTYKETGFVGSDDETKWTKDEFLKMYSTPYLIWDNIWLKKDDKKYIWSSFLWNYILDLANIKKKSKYFNYVSHIYNNCITWNSKKLIMDKNYQMIDNISSLKDDCKNIDKDNYTLQYDILFWENYLGE</sequence>
<keyword evidence="2" id="KW-1003">Cell membrane</keyword>
<dbReference type="PANTHER" id="PTHR47371:SF3">
    <property type="entry name" value="PHOSPHOGLYCEROL TRANSFERASE I"/>
    <property type="match status" value="1"/>
</dbReference>
<feature type="transmembrane region" description="Helical" evidence="6">
    <location>
        <begin position="63"/>
        <end position="83"/>
    </location>
</feature>
<dbReference type="GO" id="GO:0005886">
    <property type="term" value="C:plasma membrane"/>
    <property type="evidence" value="ECO:0007669"/>
    <property type="project" value="UniProtKB-SubCell"/>
</dbReference>
<feature type="transmembrane region" description="Helical" evidence="6">
    <location>
        <begin position="21"/>
        <end position="43"/>
    </location>
</feature>